<keyword evidence="8 9" id="KW-0067">ATP-binding</keyword>
<dbReference type="InterPro" id="IPR023434">
    <property type="entry name" value="Arginosuc_synth_type_1_subfam"/>
</dbReference>
<feature type="binding site" evidence="9">
    <location>
        <position position="120"/>
    </location>
    <ligand>
        <name>ATP</name>
        <dbReference type="ChEBI" id="CHEBI:30616"/>
    </ligand>
</feature>
<dbReference type="SUPFAM" id="SSF52402">
    <property type="entry name" value="Adenine nucleotide alpha hydrolases-like"/>
    <property type="match status" value="1"/>
</dbReference>
<dbReference type="GO" id="GO:0000050">
    <property type="term" value="P:urea cycle"/>
    <property type="evidence" value="ECO:0007669"/>
    <property type="project" value="TreeGrafter"/>
</dbReference>
<dbReference type="InterPro" id="IPR014729">
    <property type="entry name" value="Rossmann-like_a/b/a_fold"/>
</dbReference>
<accession>A0A7C1JVZ0</accession>
<dbReference type="GO" id="GO:0006526">
    <property type="term" value="P:L-arginine biosynthetic process"/>
    <property type="evidence" value="ECO:0007669"/>
    <property type="project" value="UniProtKB-UniRule"/>
</dbReference>
<feature type="binding site" evidence="9">
    <location>
        <begin position="12"/>
        <end position="20"/>
    </location>
    <ligand>
        <name>ATP</name>
        <dbReference type="ChEBI" id="CHEBI:30616"/>
    </ligand>
</feature>
<comment type="pathway">
    <text evidence="1 9">Amino-acid biosynthesis; L-arginine biosynthesis; L-arginine from L-ornithine and carbamoyl phosphate: step 2/3.</text>
</comment>
<name>A0A7C1JVZ0_THERO</name>
<evidence type="ECO:0000259" key="11">
    <source>
        <dbReference type="Pfam" id="PF20979"/>
    </source>
</evidence>
<comment type="subunit">
    <text evidence="2 9">Homotetramer.</text>
</comment>
<dbReference type="FunFam" id="3.40.50.620:FF:000019">
    <property type="entry name" value="Argininosuccinate synthase"/>
    <property type="match status" value="1"/>
</dbReference>
<dbReference type="InterPro" id="IPR048267">
    <property type="entry name" value="Arginosuc_syn_N"/>
</dbReference>
<dbReference type="HAMAP" id="MF_00005">
    <property type="entry name" value="Arg_succ_synth_type1"/>
    <property type="match status" value="1"/>
</dbReference>
<dbReference type="UniPathway" id="UPA00068">
    <property type="reaction ID" value="UER00113"/>
</dbReference>
<sequence>MPKKKVQKVVLAYSGGLDTSVILKWIKETYDCEVITVTADVGQGEDLSGIEAKALATGASKAYVLDLREEFLTQYAFPVLRSGAVYERKYLLGTSFARPLIAKYQVEIAKREGADAVAHGCTGKGNDQVRFELTYKALAPELTVIAPWREWDLSGREALLEYAASRGIPVSQSKENIYSRDQNLWHLSHEGGELEDPWQAPNERVYQITASPQTAPDQPEEIVVGFEQGYPVSLNGERLPPVSLMQRLNELGGRHGIGRIDLVENRLVGMKSRGVYEQPGATILSIAHKELESLTLDRETMHFKDMLALKYAELVYYGLWYTPLREALDAFVDVTQRPVTGEVRLVLYKGNCIPTGRRSPHSLYSIELATFGADAIYDQRDAEGFINLFGLPLKVAALLRQRSPNS</sequence>
<feature type="binding site" evidence="9">
    <location>
        <position position="276"/>
    </location>
    <ligand>
        <name>L-citrulline</name>
        <dbReference type="ChEBI" id="CHEBI:57743"/>
    </ligand>
</feature>
<feature type="binding site" evidence="9">
    <location>
        <position position="188"/>
    </location>
    <ligand>
        <name>L-citrulline</name>
        <dbReference type="ChEBI" id="CHEBI:57743"/>
    </ligand>
</feature>
<dbReference type="Gene3D" id="3.40.50.620">
    <property type="entry name" value="HUPs"/>
    <property type="match status" value="1"/>
</dbReference>
<dbReference type="PROSITE" id="PS00564">
    <property type="entry name" value="ARGININOSUCCIN_SYN_1"/>
    <property type="match status" value="1"/>
</dbReference>
<dbReference type="FunFam" id="3.90.1260.10:FF:000007">
    <property type="entry name" value="Argininosuccinate synthase"/>
    <property type="match status" value="1"/>
</dbReference>
<evidence type="ECO:0000256" key="8">
    <source>
        <dbReference type="ARBA" id="ARBA00022840"/>
    </source>
</evidence>
<dbReference type="GO" id="GO:0000053">
    <property type="term" value="P:argininosuccinate metabolic process"/>
    <property type="evidence" value="ECO:0007669"/>
    <property type="project" value="TreeGrafter"/>
</dbReference>
<keyword evidence="9" id="KW-0963">Cytoplasm</keyword>
<organism evidence="12">
    <name type="scientific">Thermomicrobium roseum</name>
    <dbReference type="NCBI Taxonomy" id="500"/>
    <lineage>
        <taxon>Bacteria</taxon>
        <taxon>Pseudomonadati</taxon>
        <taxon>Thermomicrobiota</taxon>
        <taxon>Thermomicrobia</taxon>
        <taxon>Thermomicrobiales</taxon>
        <taxon>Thermomicrobiaceae</taxon>
        <taxon>Thermomicrobium</taxon>
    </lineage>
</organism>
<dbReference type="InterPro" id="IPR048268">
    <property type="entry name" value="Arginosuc_syn_C"/>
</dbReference>
<evidence type="ECO:0000256" key="6">
    <source>
        <dbReference type="ARBA" id="ARBA00022605"/>
    </source>
</evidence>
<feature type="domain" description="Arginosuccinate synthase C-terminal" evidence="11">
    <location>
        <begin position="178"/>
        <end position="395"/>
    </location>
</feature>
<keyword evidence="6 9" id="KW-0028">Amino-acid biosynthesis</keyword>
<dbReference type="PANTHER" id="PTHR11587">
    <property type="entry name" value="ARGININOSUCCINATE SYNTHASE"/>
    <property type="match status" value="1"/>
</dbReference>
<dbReference type="InterPro" id="IPR024074">
    <property type="entry name" value="AS_cat/multimer_dom_body"/>
</dbReference>
<dbReference type="PANTHER" id="PTHR11587:SF2">
    <property type="entry name" value="ARGININOSUCCINATE SYNTHASE"/>
    <property type="match status" value="1"/>
</dbReference>
<feature type="binding site" evidence="9">
    <location>
        <position position="39"/>
    </location>
    <ligand>
        <name>ATP</name>
        <dbReference type="ChEBI" id="CHEBI:30616"/>
    </ligand>
</feature>
<dbReference type="Gene3D" id="1.20.5.470">
    <property type="entry name" value="Single helix bin"/>
    <property type="match status" value="1"/>
</dbReference>
<feature type="binding site" evidence="9">
    <location>
        <position position="90"/>
    </location>
    <ligand>
        <name>L-citrulline</name>
        <dbReference type="ChEBI" id="CHEBI:57743"/>
    </ligand>
</feature>
<feature type="domain" description="Arginosuccinate synthase-like N-terminal" evidence="10">
    <location>
        <begin position="8"/>
        <end position="169"/>
    </location>
</feature>
<dbReference type="GO" id="GO:0005524">
    <property type="term" value="F:ATP binding"/>
    <property type="evidence" value="ECO:0007669"/>
    <property type="project" value="UniProtKB-UniRule"/>
</dbReference>
<dbReference type="InterPro" id="IPR001518">
    <property type="entry name" value="Arginosuc_synth"/>
</dbReference>
<dbReference type="EMBL" id="DSJL01000011">
    <property type="protein sequence ID" value="HEF66214.1"/>
    <property type="molecule type" value="Genomic_DNA"/>
</dbReference>
<comment type="similarity">
    <text evidence="9">Belongs to the argininosuccinate synthase family. Type 1 subfamily.</text>
</comment>
<proteinExistence type="inferred from homology"/>
<evidence type="ECO:0000259" key="10">
    <source>
        <dbReference type="Pfam" id="PF00764"/>
    </source>
</evidence>
<feature type="binding site" evidence="9">
    <location>
        <position position="127"/>
    </location>
    <ligand>
        <name>L-aspartate</name>
        <dbReference type="ChEBI" id="CHEBI:29991"/>
    </ligand>
</feature>
<evidence type="ECO:0000313" key="12">
    <source>
        <dbReference type="EMBL" id="HEF66214.1"/>
    </source>
</evidence>
<feature type="binding site" evidence="9">
    <location>
        <position position="130"/>
    </location>
    <ligand>
        <name>L-citrulline</name>
        <dbReference type="ChEBI" id="CHEBI:57743"/>
    </ligand>
</feature>
<dbReference type="Pfam" id="PF20979">
    <property type="entry name" value="Arginosuc_syn_C"/>
    <property type="match status" value="1"/>
</dbReference>
<feature type="binding site" evidence="9">
    <location>
        <position position="126"/>
    </location>
    <ligand>
        <name>L-citrulline</name>
        <dbReference type="ChEBI" id="CHEBI:57743"/>
    </ligand>
</feature>
<evidence type="ECO:0000256" key="1">
    <source>
        <dbReference type="ARBA" id="ARBA00004967"/>
    </source>
</evidence>
<gene>
    <name evidence="9" type="primary">argG</name>
    <name evidence="12" type="ORF">ENP47_11565</name>
</gene>
<dbReference type="InterPro" id="IPR018223">
    <property type="entry name" value="Arginosuc_synth_CS"/>
</dbReference>
<dbReference type="CDD" id="cd01999">
    <property type="entry name" value="ASS"/>
    <property type="match status" value="1"/>
</dbReference>
<comment type="caution">
    <text evidence="12">The sequence shown here is derived from an EMBL/GenBank/DDBJ whole genome shotgun (WGS) entry which is preliminary data.</text>
</comment>
<feature type="binding site" evidence="9">
    <location>
        <position position="95"/>
    </location>
    <ligand>
        <name>L-citrulline</name>
        <dbReference type="ChEBI" id="CHEBI:57743"/>
    </ligand>
</feature>
<comment type="catalytic activity">
    <reaction evidence="9">
        <text>L-citrulline + L-aspartate + ATP = 2-(N(omega)-L-arginino)succinate + AMP + diphosphate + H(+)</text>
        <dbReference type="Rhea" id="RHEA:10932"/>
        <dbReference type="ChEBI" id="CHEBI:15378"/>
        <dbReference type="ChEBI" id="CHEBI:29991"/>
        <dbReference type="ChEBI" id="CHEBI:30616"/>
        <dbReference type="ChEBI" id="CHEBI:33019"/>
        <dbReference type="ChEBI" id="CHEBI:57472"/>
        <dbReference type="ChEBI" id="CHEBI:57743"/>
        <dbReference type="ChEBI" id="CHEBI:456215"/>
        <dbReference type="EC" id="6.3.4.5"/>
    </reaction>
</comment>
<keyword evidence="5 9" id="KW-0436">Ligase</keyword>
<feature type="binding site" evidence="9">
    <location>
        <position position="126"/>
    </location>
    <ligand>
        <name>L-aspartate</name>
        <dbReference type="ChEBI" id="CHEBI:29991"/>
    </ligand>
</feature>
<reference evidence="12" key="1">
    <citation type="journal article" date="2020" name="mSystems">
        <title>Genome- and Community-Level Interaction Insights into Carbon Utilization and Element Cycling Functions of Hydrothermarchaeota in Hydrothermal Sediment.</title>
        <authorList>
            <person name="Zhou Z."/>
            <person name="Liu Y."/>
            <person name="Xu W."/>
            <person name="Pan J."/>
            <person name="Luo Z.H."/>
            <person name="Li M."/>
        </authorList>
    </citation>
    <scope>NUCLEOTIDE SEQUENCE [LARGE SCALE GENOMIC DNA]</scope>
    <source>
        <strain evidence="12">SpSt-222</strain>
    </source>
</reference>
<feature type="binding site" evidence="9">
    <location>
        <position position="122"/>
    </location>
    <ligand>
        <name>L-aspartate</name>
        <dbReference type="ChEBI" id="CHEBI:29991"/>
    </ligand>
</feature>
<evidence type="ECO:0000256" key="3">
    <source>
        <dbReference type="ARBA" id="ARBA00012286"/>
    </source>
</evidence>
<dbReference type="PROSITE" id="PS00565">
    <property type="entry name" value="ARGININOSUCCIN_SYN_2"/>
    <property type="match status" value="1"/>
</dbReference>
<keyword evidence="4 9" id="KW-0055">Arginine biosynthesis</keyword>
<dbReference type="Gene3D" id="3.90.1260.10">
    <property type="entry name" value="Argininosuccinate synthetase, chain A, domain 2"/>
    <property type="match status" value="1"/>
</dbReference>
<evidence type="ECO:0000256" key="5">
    <source>
        <dbReference type="ARBA" id="ARBA00022598"/>
    </source>
</evidence>
<dbReference type="AlphaFoldDB" id="A0A7C1JVZ0"/>
<evidence type="ECO:0000256" key="7">
    <source>
        <dbReference type="ARBA" id="ARBA00022741"/>
    </source>
</evidence>
<dbReference type="SUPFAM" id="SSF69864">
    <property type="entry name" value="Argininosuccinate synthetase, C-terminal domain"/>
    <property type="match status" value="1"/>
</dbReference>
<dbReference type="GO" id="GO:0004055">
    <property type="term" value="F:argininosuccinate synthase activity"/>
    <property type="evidence" value="ECO:0007669"/>
    <property type="project" value="UniProtKB-UniRule"/>
</dbReference>
<feature type="binding site" evidence="9">
    <location>
        <position position="179"/>
    </location>
    <ligand>
        <name>L-citrulline</name>
        <dbReference type="ChEBI" id="CHEBI:57743"/>
    </ligand>
</feature>
<evidence type="ECO:0000256" key="9">
    <source>
        <dbReference type="HAMAP-Rule" id="MF_00005"/>
    </source>
</evidence>
<dbReference type="EC" id="6.3.4.5" evidence="3 9"/>
<dbReference type="GO" id="GO:0005737">
    <property type="term" value="C:cytoplasm"/>
    <property type="evidence" value="ECO:0007669"/>
    <property type="project" value="UniProtKB-SubCell"/>
</dbReference>
<evidence type="ECO:0000256" key="2">
    <source>
        <dbReference type="ARBA" id="ARBA00011881"/>
    </source>
</evidence>
<protein>
    <recommendedName>
        <fullName evidence="3 9">Argininosuccinate synthase</fullName>
        <ecNumber evidence="3 9">6.3.4.5</ecNumber>
    </recommendedName>
    <alternativeName>
        <fullName evidence="9">Citrulline--aspartate ligase</fullName>
    </alternativeName>
</protein>
<evidence type="ECO:0000256" key="4">
    <source>
        <dbReference type="ARBA" id="ARBA00022571"/>
    </source>
</evidence>
<dbReference type="NCBIfam" id="NF001770">
    <property type="entry name" value="PRK00509.1"/>
    <property type="match status" value="1"/>
</dbReference>
<dbReference type="Pfam" id="PF00764">
    <property type="entry name" value="Arginosuc_synth"/>
    <property type="match status" value="1"/>
</dbReference>
<keyword evidence="7 9" id="KW-0547">Nucleotide-binding</keyword>
<dbReference type="NCBIfam" id="TIGR00032">
    <property type="entry name" value="argG"/>
    <property type="match status" value="1"/>
</dbReference>
<comment type="subcellular location">
    <subcellularLocation>
        <location evidence="9">Cytoplasm</location>
    </subcellularLocation>
</comment>
<feature type="binding site" evidence="9">
    <location>
        <position position="264"/>
    </location>
    <ligand>
        <name>L-citrulline</name>
        <dbReference type="ChEBI" id="CHEBI:57743"/>
    </ligand>
</feature>